<name>A0AC61U2Z8_9MICO</name>
<organism evidence="1 2">
    <name type="scientific">Janibacter limosus</name>
    <dbReference type="NCBI Taxonomy" id="53458"/>
    <lineage>
        <taxon>Bacteria</taxon>
        <taxon>Bacillati</taxon>
        <taxon>Actinomycetota</taxon>
        <taxon>Actinomycetes</taxon>
        <taxon>Micrococcales</taxon>
        <taxon>Intrasporangiaceae</taxon>
        <taxon>Janibacter</taxon>
    </lineage>
</organism>
<sequence length="164" mass="18186">MTQAPTDCADPASTVEDGEVRRWNDNFNRGRSRLHRQDARGSHRRLRRPRRRHRLQRLPVDGRRARRSRRLPAQAGVRQERADRAAGRPAAADGQGGAGLRAHAQDPRRRLGPAADRAPADLHVVHGAGGDQDLAAAASGPALPIPRRSDEVDDRRRRHWVCGG</sequence>
<dbReference type="EMBL" id="CP087977">
    <property type="protein sequence ID" value="UUZ44383.1"/>
    <property type="molecule type" value="Genomic_DNA"/>
</dbReference>
<protein>
    <submittedName>
        <fullName evidence="1">Uncharacterized protein</fullName>
    </submittedName>
</protein>
<reference evidence="1" key="1">
    <citation type="submission" date="2021-11" db="EMBL/GenBank/DDBJ databases">
        <title>Study of the species diversity of bacterial strains isolated from a unique natural object - Shulgan-Tash cave (Bashkiria).</title>
        <authorList>
            <person name="Sazanova A.L."/>
            <person name="Chirak E.R."/>
            <person name="Safronova V.I."/>
        </authorList>
    </citation>
    <scope>NUCLEOTIDE SEQUENCE</scope>
    <source>
        <strain evidence="1">P1</strain>
    </source>
</reference>
<accession>A0AC61U2Z8</accession>
<evidence type="ECO:0000313" key="2">
    <source>
        <dbReference type="Proteomes" id="UP001059663"/>
    </source>
</evidence>
<evidence type="ECO:0000313" key="1">
    <source>
        <dbReference type="EMBL" id="UUZ44383.1"/>
    </source>
</evidence>
<dbReference type="Proteomes" id="UP001059663">
    <property type="component" value="Chromosome"/>
</dbReference>
<proteinExistence type="predicted"/>
<gene>
    <name evidence="1" type="ORF">LP422_18390</name>
</gene>